<accession>A0A1Y6DEQ0</accession>
<proteinExistence type="predicted"/>
<dbReference type="Proteomes" id="UP000192923">
    <property type="component" value="Unassembled WGS sequence"/>
</dbReference>
<evidence type="ECO:0000313" key="1">
    <source>
        <dbReference type="EMBL" id="SMF97895.1"/>
    </source>
</evidence>
<evidence type="ECO:0000313" key="2">
    <source>
        <dbReference type="Proteomes" id="UP000192923"/>
    </source>
</evidence>
<keyword evidence="2" id="KW-1185">Reference proteome</keyword>
<dbReference type="EMBL" id="FXAM01000007">
    <property type="protein sequence ID" value="SMF97895.1"/>
    <property type="molecule type" value="Genomic_DNA"/>
</dbReference>
<dbReference type="AlphaFoldDB" id="A0A1Y6DEQ0"/>
<gene>
    <name evidence="1" type="ORF">SAMN02949497_4749</name>
</gene>
<reference evidence="1 2" key="1">
    <citation type="submission" date="2016-12" db="EMBL/GenBank/DDBJ databases">
        <authorList>
            <person name="Song W.-J."/>
            <person name="Kurnit D.M."/>
        </authorList>
    </citation>
    <scope>NUCLEOTIDE SEQUENCE [LARGE SCALE GENOMIC DNA]</scope>
    <source>
        <strain evidence="1 2">175</strain>
    </source>
</reference>
<sequence>MKNGNRTTSKSRQELGQIVATQGVLATCSLDLMLSSLARHVQGDWGDCSDKAANERALKNGGRILSAYAIDPAKPCKGYGENCLWIITEADRSVTPCFCPMNIKLIYSHLVG</sequence>
<dbReference type="OrthoDB" id="5522207at2"/>
<name>A0A1Y6DEQ0_9GAMM</name>
<protein>
    <submittedName>
        <fullName evidence="1">Uncharacterized protein</fullName>
    </submittedName>
</protein>
<organism evidence="1 2">
    <name type="scientific">Methylomagnum ishizawai</name>
    <dbReference type="NCBI Taxonomy" id="1760988"/>
    <lineage>
        <taxon>Bacteria</taxon>
        <taxon>Pseudomonadati</taxon>
        <taxon>Pseudomonadota</taxon>
        <taxon>Gammaproteobacteria</taxon>
        <taxon>Methylococcales</taxon>
        <taxon>Methylococcaceae</taxon>
        <taxon>Methylomagnum</taxon>
    </lineage>
</organism>